<dbReference type="AlphaFoldDB" id="A0AAW0G8X6"/>
<reference evidence="1 2" key="1">
    <citation type="submission" date="2022-09" db="EMBL/GenBank/DDBJ databases">
        <authorList>
            <person name="Palmer J.M."/>
        </authorList>
    </citation>
    <scope>NUCLEOTIDE SEQUENCE [LARGE SCALE GENOMIC DNA]</scope>
    <source>
        <strain evidence="1 2">DSM 7382</strain>
    </source>
</reference>
<evidence type="ECO:0000313" key="1">
    <source>
        <dbReference type="EMBL" id="KAK7689811.1"/>
    </source>
</evidence>
<protein>
    <submittedName>
        <fullName evidence="1">Uncharacterized protein</fullName>
    </submittedName>
</protein>
<proteinExistence type="predicted"/>
<dbReference type="Proteomes" id="UP001385951">
    <property type="component" value="Unassembled WGS sequence"/>
</dbReference>
<evidence type="ECO:0000313" key="2">
    <source>
        <dbReference type="Proteomes" id="UP001385951"/>
    </source>
</evidence>
<gene>
    <name evidence="1" type="ORF">QCA50_006450</name>
</gene>
<organism evidence="1 2">
    <name type="scientific">Cerrena zonata</name>
    <dbReference type="NCBI Taxonomy" id="2478898"/>
    <lineage>
        <taxon>Eukaryota</taxon>
        <taxon>Fungi</taxon>
        <taxon>Dikarya</taxon>
        <taxon>Basidiomycota</taxon>
        <taxon>Agaricomycotina</taxon>
        <taxon>Agaricomycetes</taxon>
        <taxon>Polyporales</taxon>
        <taxon>Cerrenaceae</taxon>
        <taxon>Cerrena</taxon>
    </lineage>
</organism>
<dbReference type="EMBL" id="JASBNA010000007">
    <property type="protein sequence ID" value="KAK7689811.1"/>
    <property type="molecule type" value="Genomic_DNA"/>
</dbReference>
<accession>A0AAW0G8X6</accession>
<sequence>MNAAIYGYVPTVEWLLNYARVKKLARFNPNDVSSTMNAVVLALQHIVVRARLGDPITHVRIVKRNGIPRHAIVLRNNWEAGGAKDKHIIRIKNILGTEQDPGWFSLYCQNI</sequence>
<name>A0AAW0G8X6_9APHY</name>
<comment type="caution">
    <text evidence="1">The sequence shown here is derived from an EMBL/GenBank/DDBJ whole genome shotgun (WGS) entry which is preliminary data.</text>
</comment>
<keyword evidence="2" id="KW-1185">Reference proteome</keyword>